<dbReference type="eggNOG" id="COG0634">
    <property type="taxonomic scope" value="Bacteria"/>
</dbReference>
<dbReference type="EMBL" id="AL445565">
    <property type="protein sequence ID" value="CAC13724.1"/>
    <property type="molecule type" value="Genomic_DNA"/>
</dbReference>
<keyword evidence="12 15" id="KW-0460">Magnesium</keyword>
<dbReference type="GO" id="GO:0052657">
    <property type="term" value="F:guanine phosphoribosyltransferase activity"/>
    <property type="evidence" value="ECO:0007669"/>
    <property type="project" value="UniProtKB-ARBA"/>
</dbReference>
<evidence type="ECO:0000259" key="16">
    <source>
        <dbReference type="Pfam" id="PF00156"/>
    </source>
</evidence>
<keyword evidence="18" id="KW-1185">Reference proteome</keyword>
<name>Q98Q18_MYCPU</name>
<comment type="subcellular location">
    <subcellularLocation>
        <location evidence="2 15">Cytoplasm</location>
    </subcellularLocation>
</comment>
<dbReference type="GO" id="GO:0032263">
    <property type="term" value="P:GMP salvage"/>
    <property type="evidence" value="ECO:0007669"/>
    <property type="project" value="TreeGrafter"/>
</dbReference>
<evidence type="ECO:0000256" key="9">
    <source>
        <dbReference type="ARBA" id="ARBA00022723"/>
    </source>
</evidence>
<dbReference type="GO" id="GO:0032264">
    <property type="term" value="P:IMP salvage"/>
    <property type="evidence" value="ECO:0007669"/>
    <property type="project" value="UniProtKB-UniPathway"/>
</dbReference>
<dbReference type="PANTHER" id="PTHR43340">
    <property type="entry name" value="HYPOXANTHINE-GUANINE PHOSPHORIBOSYLTRANSFERASE"/>
    <property type="match status" value="1"/>
</dbReference>
<evidence type="ECO:0000256" key="6">
    <source>
        <dbReference type="ARBA" id="ARBA00022490"/>
    </source>
</evidence>
<evidence type="ECO:0000256" key="12">
    <source>
        <dbReference type="ARBA" id="ARBA00022842"/>
    </source>
</evidence>
<sequence length="193" mass="21720">MSQKTKTDKPKISKYIDKIIYNEEQINEAIKKIALWIDQTYKDSNDLVIVGLLKGCVPFLAQLIKYINVDCQIDFMIASSYHGKSFSSGNVKIVMDLSLDIAGKDILVVEDVIESGITIQKTLDILGARNPKSLRVVSLLDKTAVANANIKIDQVGFKVKENLFLIGFGLDYQEKLRNLPYIGTMNKKYINDK</sequence>
<dbReference type="CDD" id="cd06223">
    <property type="entry name" value="PRTases_typeI"/>
    <property type="match status" value="1"/>
</dbReference>
<dbReference type="RefSeq" id="WP_010925352.1">
    <property type="nucleotide sequence ID" value="NC_002771.1"/>
</dbReference>
<evidence type="ECO:0000256" key="4">
    <source>
        <dbReference type="ARBA" id="ARBA00004676"/>
    </source>
</evidence>
<dbReference type="AlphaFoldDB" id="Q98Q18"/>
<comment type="similarity">
    <text evidence="5 15">Belongs to the purine/pyrimidine phosphoribosyltransferase family.</text>
</comment>
<dbReference type="Proteomes" id="UP000000528">
    <property type="component" value="Chromosome"/>
</dbReference>
<comment type="pathway">
    <text evidence="3 15">Purine metabolism; IMP biosynthesis via salvage pathway; IMP from hypoxanthine: step 1/1.</text>
</comment>
<comment type="cofactor">
    <cofactor evidence="1 15">
        <name>Mg(2+)</name>
        <dbReference type="ChEBI" id="CHEBI:18420"/>
    </cofactor>
</comment>
<dbReference type="SUPFAM" id="SSF53271">
    <property type="entry name" value="PRTase-like"/>
    <property type="match status" value="1"/>
</dbReference>
<keyword evidence="10 15" id="KW-0660">Purine salvage</keyword>
<evidence type="ECO:0000256" key="14">
    <source>
        <dbReference type="ARBA" id="ARBA00049402"/>
    </source>
</evidence>
<dbReference type="GO" id="GO:0000166">
    <property type="term" value="F:nucleotide binding"/>
    <property type="evidence" value="ECO:0007669"/>
    <property type="project" value="UniProtKB-KW"/>
</dbReference>
<organism evidence="18">
    <name type="scientific">Mycoplasmopsis pulmonis (strain UAB CTIP)</name>
    <name type="common">Mycoplasma pulmonis</name>
    <dbReference type="NCBI Taxonomy" id="272635"/>
    <lineage>
        <taxon>Bacteria</taxon>
        <taxon>Bacillati</taxon>
        <taxon>Mycoplasmatota</taxon>
        <taxon>Mycoplasmoidales</taxon>
        <taxon>Metamycoplasmataceae</taxon>
        <taxon>Mycoplasmopsis</taxon>
    </lineage>
</organism>
<proteinExistence type="inferred from homology"/>
<dbReference type="GO" id="GO:0006166">
    <property type="term" value="P:purine ribonucleoside salvage"/>
    <property type="evidence" value="ECO:0007669"/>
    <property type="project" value="UniProtKB-KW"/>
</dbReference>
<evidence type="ECO:0000313" key="18">
    <source>
        <dbReference type="Proteomes" id="UP000000528"/>
    </source>
</evidence>
<dbReference type="FunFam" id="3.40.50.2020:FF:000006">
    <property type="entry name" value="Hypoxanthine phosphoribosyltransferase"/>
    <property type="match status" value="1"/>
</dbReference>
<dbReference type="Pfam" id="PF00156">
    <property type="entry name" value="Pribosyltran"/>
    <property type="match status" value="1"/>
</dbReference>
<keyword evidence="7 15" id="KW-0328">Glycosyltransferase</keyword>
<dbReference type="PIR" id="G90580">
    <property type="entry name" value="G90580"/>
</dbReference>
<dbReference type="HOGENOM" id="CLU_073615_0_1_14"/>
<dbReference type="InterPro" id="IPR029057">
    <property type="entry name" value="PRTase-like"/>
</dbReference>
<accession>Q98Q18</accession>
<protein>
    <recommendedName>
        <fullName evidence="15">Hypoxanthine phosphoribosyltransferase</fullName>
        <ecNumber evidence="15">2.4.2.8</ecNumber>
    </recommendedName>
</protein>
<evidence type="ECO:0000256" key="2">
    <source>
        <dbReference type="ARBA" id="ARBA00004496"/>
    </source>
</evidence>
<dbReference type="NCBIfam" id="TIGR01203">
    <property type="entry name" value="HGPRTase"/>
    <property type="match status" value="1"/>
</dbReference>
<dbReference type="KEGG" id="mpu:MYPU_5510"/>
<comment type="pathway">
    <text evidence="4">Purine metabolism; GMP biosynthesis via salvage pathway; GMP from guanine: step 1/1.</text>
</comment>
<keyword evidence="8 15" id="KW-0808">Transferase</keyword>
<evidence type="ECO:0000256" key="5">
    <source>
        <dbReference type="ARBA" id="ARBA00008391"/>
    </source>
</evidence>
<dbReference type="STRING" id="272635.gene:17577158"/>
<gene>
    <name evidence="17" type="ordered locus">MYPU_5510</name>
</gene>
<dbReference type="Gene3D" id="3.40.50.2020">
    <property type="match status" value="1"/>
</dbReference>
<dbReference type="BioCyc" id="MPUL272635:G1GT6-564-MONOMER"/>
<dbReference type="GO" id="GO:0006178">
    <property type="term" value="P:guanine salvage"/>
    <property type="evidence" value="ECO:0007669"/>
    <property type="project" value="TreeGrafter"/>
</dbReference>
<keyword evidence="9 15" id="KW-0479">Metal-binding</keyword>
<dbReference type="PANTHER" id="PTHR43340:SF1">
    <property type="entry name" value="HYPOXANTHINE PHOSPHORIBOSYLTRANSFERASE"/>
    <property type="match status" value="1"/>
</dbReference>
<evidence type="ECO:0000256" key="7">
    <source>
        <dbReference type="ARBA" id="ARBA00022676"/>
    </source>
</evidence>
<dbReference type="GO" id="GO:0046100">
    <property type="term" value="P:hypoxanthine metabolic process"/>
    <property type="evidence" value="ECO:0007669"/>
    <property type="project" value="TreeGrafter"/>
</dbReference>
<dbReference type="GO" id="GO:0004422">
    <property type="term" value="F:hypoxanthine phosphoribosyltransferase activity"/>
    <property type="evidence" value="ECO:0007669"/>
    <property type="project" value="InterPro"/>
</dbReference>
<dbReference type="GO" id="GO:0005829">
    <property type="term" value="C:cytosol"/>
    <property type="evidence" value="ECO:0007669"/>
    <property type="project" value="TreeGrafter"/>
</dbReference>
<dbReference type="GO" id="GO:0000287">
    <property type="term" value="F:magnesium ion binding"/>
    <property type="evidence" value="ECO:0007669"/>
    <property type="project" value="TreeGrafter"/>
</dbReference>
<evidence type="ECO:0000256" key="3">
    <source>
        <dbReference type="ARBA" id="ARBA00004669"/>
    </source>
</evidence>
<feature type="domain" description="Phosphoribosyltransferase" evidence="16">
    <location>
        <begin position="20"/>
        <end position="173"/>
    </location>
</feature>
<evidence type="ECO:0000256" key="1">
    <source>
        <dbReference type="ARBA" id="ARBA00001946"/>
    </source>
</evidence>
<dbReference type="InterPro" id="IPR050408">
    <property type="entry name" value="HGPRT"/>
</dbReference>
<dbReference type="InterPro" id="IPR000836">
    <property type="entry name" value="PRTase_dom"/>
</dbReference>
<keyword evidence="6 15" id="KW-0963">Cytoplasm</keyword>
<evidence type="ECO:0000256" key="10">
    <source>
        <dbReference type="ARBA" id="ARBA00022726"/>
    </source>
</evidence>
<dbReference type="UniPathway" id="UPA00591">
    <property type="reaction ID" value="UER00648"/>
</dbReference>
<reference evidence="17 18" key="1">
    <citation type="journal article" date="2001" name="Nucleic Acids Res.">
        <title>The complete genome sequence of the murine respiratory pathogen Mycoplasma pulmonis.</title>
        <authorList>
            <person name="Chambaud I."/>
            <person name="Heilig R."/>
            <person name="Ferris S."/>
            <person name="Barbe V."/>
            <person name="Samson D."/>
            <person name="Galisson F."/>
            <person name="Moszer I."/>
            <person name="Dybvig K."/>
            <person name="Wroblewski H."/>
            <person name="Viari A."/>
            <person name="Rocha E.P.C."/>
            <person name="Blanchard A."/>
        </authorList>
    </citation>
    <scope>NUCLEOTIDE SEQUENCE [LARGE SCALE GENOMIC DNA]</scope>
    <source>
        <strain evidence="17 18">UAB CTIP</strain>
    </source>
</reference>
<dbReference type="EC" id="2.4.2.8" evidence="15"/>
<comment type="catalytic activity">
    <reaction evidence="13">
        <text>GMP + diphosphate = guanine + 5-phospho-alpha-D-ribose 1-diphosphate</text>
        <dbReference type="Rhea" id="RHEA:25424"/>
        <dbReference type="ChEBI" id="CHEBI:16235"/>
        <dbReference type="ChEBI" id="CHEBI:33019"/>
        <dbReference type="ChEBI" id="CHEBI:58017"/>
        <dbReference type="ChEBI" id="CHEBI:58115"/>
        <dbReference type="EC" id="2.4.2.8"/>
    </reaction>
    <physiologicalReaction direction="right-to-left" evidence="13">
        <dbReference type="Rhea" id="RHEA:25426"/>
    </physiologicalReaction>
</comment>
<evidence type="ECO:0000256" key="11">
    <source>
        <dbReference type="ARBA" id="ARBA00022741"/>
    </source>
</evidence>
<evidence type="ECO:0000256" key="15">
    <source>
        <dbReference type="RuleBase" id="RU364099"/>
    </source>
</evidence>
<evidence type="ECO:0000256" key="8">
    <source>
        <dbReference type="ARBA" id="ARBA00022679"/>
    </source>
</evidence>
<dbReference type="InterPro" id="IPR005904">
    <property type="entry name" value="Hxn_phspho_trans"/>
</dbReference>
<keyword evidence="11 15" id="KW-0547">Nucleotide-binding</keyword>
<evidence type="ECO:0000313" key="17">
    <source>
        <dbReference type="EMBL" id="CAC13724.1"/>
    </source>
</evidence>
<comment type="catalytic activity">
    <reaction evidence="14">
        <text>IMP + diphosphate = hypoxanthine + 5-phospho-alpha-D-ribose 1-diphosphate</text>
        <dbReference type="Rhea" id="RHEA:17973"/>
        <dbReference type="ChEBI" id="CHEBI:17368"/>
        <dbReference type="ChEBI" id="CHEBI:33019"/>
        <dbReference type="ChEBI" id="CHEBI:58017"/>
        <dbReference type="ChEBI" id="CHEBI:58053"/>
        <dbReference type="EC" id="2.4.2.8"/>
    </reaction>
    <physiologicalReaction direction="right-to-left" evidence="14">
        <dbReference type="Rhea" id="RHEA:17975"/>
    </physiologicalReaction>
</comment>
<evidence type="ECO:0000256" key="13">
    <source>
        <dbReference type="ARBA" id="ARBA00048811"/>
    </source>
</evidence>